<comment type="caution">
    <text evidence="1">The sequence shown here is derived from an EMBL/GenBank/DDBJ whole genome shotgun (WGS) entry which is preliminary data.</text>
</comment>
<name>A0A3N6PX64_9CYAN</name>
<evidence type="ECO:0000313" key="1">
    <source>
        <dbReference type="EMBL" id="RQH45716.1"/>
    </source>
</evidence>
<organism evidence="1 2">
    <name type="scientific">Okeania hirsuta</name>
    <dbReference type="NCBI Taxonomy" id="1458930"/>
    <lineage>
        <taxon>Bacteria</taxon>
        <taxon>Bacillati</taxon>
        <taxon>Cyanobacteriota</taxon>
        <taxon>Cyanophyceae</taxon>
        <taxon>Oscillatoriophycideae</taxon>
        <taxon>Oscillatoriales</taxon>
        <taxon>Microcoleaceae</taxon>
        <taxon>Okeania</taxon>
    </lineage>
</organism>
<sequence>MESNCPECQSTKIIKYEHTHDGKPRFRCTHCGRQFVENPTRGPMDEATKIMIDQMLLL</sequence>
<reference evidence="1 2" key="1">
    <citation type="journal article" date="2018" name="ACS Chem. Biol.">
        <title>Ketoreductase domain dysfunction expands chemodiversity: malyngamide biosynthesis in the cyanobacterium Okeania hirsuta.</title>
        <authorList>
            <person name="Moss N.A."/>
            <person name="Leao T."/>
            <person name="Rankin M."/>
            <person name="McCullough T.M."/>
            <person name="Qu P."/>
            <person name="Korobeynikov A."/>
            <person name="Smith J.L."/>
            <person name="Gerwick L."/>
            <person name="Gerwick W.H."/>
        </authorList>
    </citation>
    <scope>NUCLEOTIDE SEQUENCE [LARGE SCALE GENOMIC DNA]</scope>
    <source>
        <strain evidence="1 2">PAB10Feb10-1</strain>
    </source>
</reference>
<dbReference type="EMBL" id="RCBY01000044">
    <property type="protein sequence ID" value="RQH45716.1"/>
    <property type="molecule type" value="Genomic_DNA"/>
</dbReference>
<accession>A0A3N6PX64</accession>
<protein>
    <submittedName>
        <fullName evidence="1">IS1 family transposase</fullName>
    </submittedName>
</protein>
<proteinExistence type="predicted"/>
<evidence type="ECO:0000313" key="2">
    <source>
        <dbReference type="Proteomes" id="UP000269154"/>
    </source>
</evidence>
<dbReference type="Proteomes" id="UP000269154">
    <property type="component" value="Unassembled WGS sequence"/>
</dbReference>
<dbReference type="AlphaFoldDB" id="A0A3N6PX64"/>
<dbReference type="RefSeq" id="WP_124154596.1">
    <property type="nucleotide sequence ID" value="NZ_CAWOLW010000379.1"/>
</dbReference>
<gene>
    <name evidence="1" type="ORF">D5R40_10395</name>
</gene>
<keyword evidence="2" id="KW-1185">Reference proteome</keyword>